<feature type="chain" id="PRO_5040935054" evidence="9">
    <location>
        <begin position="24"/>
        <end position="295"/>
    </location>
</feature>
<dbReference type="EMBL" id="BRXW01000304">
    <property type="protein sequence ID" value="GMI17720.1"/>
    <property type="molecule type" value="Genomic_DNA"/>
</dbReference>
<dbReference type="GO" id="GO:0006888">
    <property type="term" value="P:endoplasmic reticulum to Golgi vesicle-mediated transport"/>
    <property type="evidence" value="ECO:0007669"/>
    <property type="project" value="InterPro"/>
</dbReference>
<name>A0A9W7L0A7_9STRA</name>
<feature type="compositionally biased region" description="Low complexity" evidence="7">
    <location>
        <begin position="257"/>
        <end position="274"/>
    </location>
</feature>
<protein>
    <submittedName>
        <fullName evidence="10">Uncharacterized protein</fullName>
    </submittedName>
</protein>
<gene>
    <name evidence="10" type="ORF">TrLO_g14825</name>
</gene>
<evidence type="ECO:0000256" key="9">
    <source>
        <dbReference type="SAM" id="SignalP"/>
    </source>
</evidence>
<evidence type="ECO:0000256" key="3">
    <source>
        <dbReference type="ARBA" id="ARBA00022989"/>
    </source>
</evidence>
<dbReference type="PANTHER" id="PTHR21493:SF9">
    <property type="entry name" value="GOLGI TRANSPORT PROTEIN 1-RELATED"/>
    <property type="match status" value="1"/>
</dbReference>
<evidence type="ECO:0000256" key="4">
    <source>
        <dbReference type="ARBA" id="ARBA00023034"/>
    </source>
</evidence>
<dbReference type="InterPro" id="IPR045176">
    <property type="entry name" value="Got1"/>
</dbReference>
<reference evidence="11" key="1">
    <citation type="journal article" date="2023" name="Commun. Biol.">
        <title>Genome analysis of Parmales, the sister group of diatoms, reveals the evolutionary specialization of diatoms from phago-mixotrophs to photoautotrophs.</title>
        <authorList>
            <person name="Ban H."/>
            <person name="Sato S."/>
            <person name="Yoshikawa S."/>
            <person name="Yamada K."/>
            <person name="Nakamura Y."/>
            <person name="Ichinomiya M."/>
            <person name="Sato N."/>
            <person name="Blanc-Mathieu R."/>
            <person name="Endo H."/>
            <person name="Kuwata A."/>
            <person name="Ogata H."/>
        </authorList>
    </citation>
    <scope>NUCLEOTIDE SEQUENCE [LARGE SCALE GENOMIC DNA]</scope>
    <source>
        <strain evidence="11">NIES 3700</strain>
    </source>
</reference>
<evidence type="ECO:0000313" key="10">
    <source>
        <dbReference type="EMBL" id="GMI17720.1"/>
    </source>
</evidence>
<feature type="transmembrane region" description="Helical" evidence="8">
    <location>
        <begin position="123"/>
        <end position="143"/>
    </location>
</feature>
<evidence type="ECO:0000256" key="2">
    <source>
        <dbReference type="ARBA" id="ARBA00022692"/>
    </source>
</evidence>
<keyword evidence="2 8" id="KW-0812">Transmembrane</keyword>
<feature type="region of interest" description="Disordered" evidence="7">
    <location>
        <begin position="234"/>
        <end position="295"/>
    </location>
</feature>
<evidence type="ECO:0000256" key="6">
    <source>
        <dbReference type="ARBA" id="ARBA00025799"/>
    </source>
</evidence>
<keyword evidence="3 8" id="KW-1133">Transmembrane helix</keyword>
<comment type="caution">
    <text evidence="10">The sequence shown here is derived from an EMBL/GenBank/DDBJ whole genome shotgun (WGS) entry which is preliminary data.</text>
</comment>
<dbReference type="GO" id="GO:0042147">
    <property type="term" value="P:retrograde transport, endosome to Golgi"/>
    <property type="evidence" value="ECO:0007669"/>
    <property type="project" value="InterPro"/>
</dbReference>
<evidence type="ECO:0000256" key="1">
    <source>
        <dbReference type="ARBA" id="ARBA00004653"/>
    </source>
</evidence>
<organism evidence="10 11">
    <name type="scientific">Triparma laevis f. longispina</name>
    <dbReference type="NCBI Taxonomy" id="1714387"/>
    <lineage>
        <taxon>Eukaryota</taxon>
        <taxon>Sar</taxon>
        <taxon>Stramenopiles</taxon>
        <taxon>Ochrophyta</taxon>
        <taxon>Bolidophyceae</taxon>
        <taxon>Parmales</taxon>
        <taxon>Triparmaceae</taxon>
        <taxon>Triparma</taxon>
    </lineage>
</organism>
<accession>A0A9W7L0A7</accession>
<dbReference type="InterPro" id="IPR007305">
    <property type="entry name" value="Vesicle_transpt_Got1/SFT2"/>
</dbReference>
<evidence type="ECO:0000256" key="5">
    <source>
        <dbReference type="ARBA" id="ARBA00023136"/>
    </source>
</evidence>
<comment type="similarity">
    <text evidence="6">Belongs to the GOT1 family.</text>
</comment>
<evidence type="ECO:0000256" key="7">
    <source>
        <dbReference type="SAM" id="MobiDB-lite"/>
    </source>
</evidence>
<evidence type="ECO:0000313" key="11">
    <source>
        <dbReference type="Proteomes" id="UP001165122"/>
    </source>
</evidence>
<proteinExistence type="inferred from homology"/>
<dbReference type="GO" id="GO:0005829">
    <property type="term" value="C:cytosol"/>
    <property type="evidence" value="ECO:0007669"/>
    <property type="project" value="GOC"/>
</dbReference>
<feature type="signal peptide" evidence="9">
    <location>
        <begin position="1"/>
        <end position="23"/>
    </location>
</feature>
<dbReference type="GO" id="GO:0000139">
    <property type="term" value="C:Golgi membrane"/>
    <property type="evidence" value="ECO:0007669"/>
    <property type="project" value="UniProtKB-SubCell"/>
</dbReference>
<keyword evidence="4" id="KW-0333">Golgi apparatus</keyword>
<dbReference type="OrthoDB" id="204784at2759"/>
<comment type="subcellular location">
    <subcellularLocation>
        <location evidence="1">Golgi apparatus membrane</location>
        <topology evidence="1">Multi-pass membrane protein</topology>
    </subcellularLocation>
</comment>
<keyword evidence="11" id="KW-1185">Reference proteome</keyword>
<feature type="transmembrane region" description="Helical" evidence="8">
    <location>
        <begin position="180"/>
        <end position="198"/>
    </location>
</feature>
<keyword evidence="5 8" id="KW-0472">Membrane</keyword>
<evidence type="ECO:0000256" key="8">
    <source>
        <dbReference type="SAM" id="Phobius"/>
    </source>
</evidence>
<dbReference type="PANTHER" id="PTHR21493">
    <property type="entry name" value="CGI-141-RELATED/LIPASE CONTAINING PROTEIN"/>
    <property type="match status" value="1"/>
</dbReference>
<dbReference type="Proteomes" id="UP001165122">
    <property type="component" value="Unassembled WGS sequence"/>
</dbReference>
<dbReference type="Pfam" id="PF04178">
    <property type="entry name" value="Got1"/>
    <property type="match status" value="1"/>
</dbReference>
<keyword evidence="9" id="KW-0732">Signal</keyword>
<sequence length="295" mass="32091">MRSFHIRCICTSFLFLLTLPVQASTHLKLNSRGARVRSKPRSFLPTSPAFKLRSSVLKINRGGSSAGGGDYGDYNDQDDYGFGGGYEDERPVSGGRSFTPPNIPGVSKLPGISKLSSYANRQVGFLLCGAGAVLTLLGVALFFEKNLLRFGNLMFIAGMPLIIGPGRTAGFFLQPKKARATGCLFVGIFLVFIGRPMLGMGLEVFGFLNLFGNLFPIVFMMAKRLPVVGDLLSGGGSEGGGKKRRGRRKEEEEYGDSYDSYGDNYGDSYNDGYDTGNSWQDDGDGYNPNENYSQY</sequence>
<dbReference type="AlphaFoldDB" id="A0A9W7L0A7"/>